<protein>
    <recommendedName>
        <fullName evidence="1">B30.2/SPRY domain-containing protein</fullName>
    </recommendedName>
</protein>
<evidence type="ECO:0000313" key="3">
    <source>
        <dbReference type="Proteomes" id="UP000093186"/>
    </source>
</evidence>
<keyword evidence="3" id="KW-1185">Reference proteome</keyword>
<accession>A0A1B9XYC7</accession>
<dbReference type="CDD" id="cd11709">
    <property type="entry name" value="SPRY"/>
    <property type="match status" value="1"/>
</dbReference>
<dbReference type="Gene3D" id="2.60.120.920">
    <property type="match status" value="1"/>
</dbReference>
<evidence type="ECO:0000313" key="2">
    <source>
        <dbReference type="EMBL" id="OCK42532.1"/>
    </source>
</evidence>
<evidence type="ECO:0000259" key="1">
    <source>
        <dbReference type="PROSITE" id="PS50188"/>
    </source>
</evidence>
<comment type="caution">
    <text evidence="2">The sequence shown here is derived from an EMBL/GenBank/DDBJ whole genome shotgun (WGS) entry which is preliminary data.</text>
</comment>
<organism evidence="2 3">
    <name type="scientific">Tenacibaculum soleae</name>
    <dbReference type="NCBI Taxonomy" id="447689"/>
    <lineage>
        <taxon>Bacteria</taxon>
        <taxon>Pseudomonadati</taxon>
        <taxon>Bacteroidota</taxon>
        <taxon>Flavobacteriia</taxon>
        <taxon>Flavobacteriales</taxon>
        <taxon>Flavobacteriaceae</taxon>
        <taxon>Tenacibaculum</taxon>
    </lineage>
</organism>
<dbReference type="InterPro" id="IPR003877">
    <property type="entry name" value="SPRY_dom"/>
</dbReference>
<dbReference type="InterPro" id="IPR043136">
    <property type="entry name" value="B30.2/SPRY_sf"/>
</dbReference>
<dbReference type="SUPFAM" id="SSF49899">
    <property type="entry name" value="Concanavalin A-like lectins/glucanases"/>
    <property type="match status" value="3"/>
</dbReference>
<dbReference type="GO" id="GO:0004553">
    <property type="term" value="F:hydrolase activity, hydrolyzing O-glycosyl compounds"/>
    <property type="evidence" value="ECO:0007669"/>
    <property type="project" value="UniProtKB-ARBA"/>
</dbReference>
<dbReference type="PROSITE" id="PS50188">
    <property type="entry name" value="B302_SPRY"/>
    <property type="match status" value="1"/>
</dbReference>
<dbReference type="GO" id="GO:0005975">
    <property type="term" value="P:carbohydrate metabolic process"/>
    <property type="evidence" value="ECO:0007669"/>
    <property type="project" value="UniProtKB-ARBA"/>
</dbReference>
<dbReference type="EMBL" id="MAKX01000013">
    <property type="protein sequence ID" value="OCK42532.1"/>
    <property type="molecule type" value="Genomic_DNA"/>
</dbReference>
<dbReference type="STRING" id="447689.BA195_10170"/>
<dbReference type="Pfam" id="PF00622">
    <property type="entry name" value="SPRY"/>
    <property type="match status" value="1"/>
</dbReference>
<dbReference type="Proteomes" id="UP000093186">
    <property type="component" value="Unassembled WGS sequence"/>
</dbReference>
<dbReference type="RefSeq" id="WP_068705167.1">
    <property type="nucleotide sequence ID" value="NZ_MAKX01000013.1"/>
</dbReference>
<dbReference type="InterPro" id="IPR013320">
    <property type="entry name" value="ConA-like_dom_sf"/>
</dbReference>
<feature type="domain" description="B30.2/SPRY" evidence="1">
    <location>
        <begin position="239"/>
        <end position="433"/>
    </location>
</feature>
<dbReference type="InterPro" id="IPR001870">
    <property type="entry name" value="B30.2/SPRY"/>
</dbReference>
<sequence length="894" mass="100503">MINNKGYVGNGTEWKSVNKRFVGVNGEWISEKYKFIGVNGSWKLVYIDESVNYESSFRIKNLESYSAEPENFILVNGQGFRDSQFISPKIGGYWELNKNDNDIFENFIGGKYVGQPLIGDVVDDIKSMKIVNSGDYFQLPIDENRGLPINGLIGNDGLNDFIFSGWFNYPQGKTTPLLSFGDNLNGLQFVVNNNDEIELTVLKGLSTKTIITTPVIPDMWNKYILERIDGIVTLYLNDNSPLTAELITLPSTGELRVGAKISASTINEIAQLSNTRTSNSYNLSEENKVLTKVGGGWATSRSNSVMQNNDGKYYFEVEIITLPTGGVAWVGVSENVVNVTTAVGLAGWSITSHGRKFKKQSGGGSIWGGGNKIYNVGDIIGVVYDSNSKIITYYKNNVLFGNITLPDENMNLEAMFAGTDGVEMKVLFKSNDLNYTPPNNAKTLPDGVIYGDKIILSTPNSAFANIYALSNHSKLTEIQKDKLINKPSTQVELVNISTEVKHLIGEEWMLKLENEKLGFTVPPNFLIGDYLLNLKSGLELTNKLPLTIKEAELFTEIFEDDFSNHNTINQNYWLLNRQWGGANGGVVGENVFLRDNELILVGNGDNYTGTTQGVGRDGKPLFHTHIDDPKVGEPWINRVGGCLVFNRKTGFGSYEIETLIPNNLGVCYAMWTFFYNEVYPTDPRYNDFINENLHRQGNDVDGYYVTRNHEIDIEFPSHLDGGILSQPSLSNMKCNTWRGELQNWDVPPIDVNYWEEYRDNLTEVGFNIADGQYHKLRYDWYHDRVEFYVDDVLKRINVNTERGDTIPDIAGYFTFGVWFPSSPLPSKPWLSNPSKAWGGGVIGQDGGMKANFDQVEMKVKKFKYTPFIDEINNHQRVNSETYPFGGYRVKKIIN</sequence>
<name>A0A1B9XYC7_9FLAO</name>
<proteinExistence type="predicted"/>
<reference evidence="2 3" key="1">
    <citation type="submission" date="2016-06" db="EMBL/GenBank/DDBJ databases">
        <title>Draft Genome Sequence of Tenacibaculum soleae UCD-KL19.</title>
        <authorList>
            <person name="Eisen J.A."/>
            <person name="Coil D.A."/>
            <person name="Lujan K.M."/>
        </authorList>
    </citation>
    <scope>NUCLEOTIDE SEQUENCE [LARGE SCALE GENOMIC DNA]</scope>
    <source>
        <strain evidence="2 3">UCD-KL19</strain>
    </source>
</reference>
<dbReference type="CDD" id="cd00413">
    <property type="entry name" value="Glyco_hydrolase_16"/>
    <property type="match status" value="1"/>
</dbReference>
<gene>
    <name evidence="2" type="ORF">BA195_10170</name>
</gene>
<dbReference type="Gene3D" id="2.60.120.200">
    <property type="match status" value="1"/>
</dbReference>
<dbReference type="AlphaFoldDB" id="A0A1B9XYC7"/>
<dbReference type="OrthoDB" id="1194449at2"/>